<evidence type="ECO:0000256" key="16">
    <source>
        <dbReference type="RuleBase" id="RU366070"/>
    </source>
</evidence>
<keyword evidence="9 16" id="KW-0547">Nucleotide-binding</keyword>
<evidence type="ECO:0000256" key="13">
    <source>
        <dbReference type="ARBA" id="ARBA00022967"/>
    </source>
</evidence>
<keyword evidence="14" id="KW-0472">Membrane</keyword>
<dbReference type="FunFam" id="3.30.450.90:FF:000001">
    <property type="entry name" value="Type II secretion system ATPase GspE"/>
    <property type="match status" value="1"/>
</dbReference>
<reference evidence="18 19" key="1">
    <citation type="submission" date="2019-01" db="EMBL/GenBank/DDBJ databases">
        <title>High-quality draft genome of. Pseudomonas songnenensis str. L103, a full-fledged denitrifier isolated from 100 meters deep aquifer in a heavily nitrogen fertilized agricultural area.</title>
        <authorList>
            <person name="Liu M."/>
            <person name="Liu B."/>
        </authorList>
    </citation>
    <scope>NUCLEOTIDE SEQUENCE [LARGE SCALE GENOMIC DNA]</scope>
    <source>
        <strain evidence="18 19">L103</strain>
    </source>
</reference>
<evidence type="ECO:0000313" key="18">
    <source>
        <dbReference type="EMBL" id="RYJ63070.1"/>
    </source>
</evidence>
<evidence type="ECO:0000256" key="9">
    <source>
        <dbReference type="ARBA" id="ARBA00022741"/>
    </source>
</evidence>
<evidence type="ECO:0000256" key="12">
    <source>
        <dbReference type="ARBA" id="ARBA00022927"/>
    </source>
</evidence>
<dbReference type="InterPro" id="IPR027417">
    <property type="entry name" value="P-loop_NTPase"/>
</dbReference>
<accession>A0A482UI88</accession>
<name>A0A482UI88_9PSED</name>
<dbReference type="InterPro" id="IPR037257">
    <property type="entry name" value="T2SS_E_N_sf"/>
</dbReference>
<proteinExistence type="inferred from homology"/>
<dbReference type="RefSeq" id="WP_126189372.1">
    <property type="nucleotide sequence ID" value="NZ_RWYU02000003.1"/>
</dbReference>
<dbReference type="SUPFAM" id="SSF52540">
    <property type="entry name" value="P-loop containing nucleoside triphosphate hydrolases"/>
    <property type="match status" value="1"/>
</dbReference>
<keyword evidence="11 16" id="KW-0067">ATP-binding</keyword>
<dbReference type="OrthoDB" id="9804785at2"/>
<evidence type="ECO:0000256" key="4">
    <source>
        <dbReference type="ARBA" id="ARBA00006611"/>
    </source>
</evidence>
<organism evidence="18 19">
    <name type="scientific">Pseudomonas songnenensis</name>
    <dbReference type="NCBI Taxonomy" id="1176259"/>
    <lineage>
        <taxon>Bacteria</taxon>
        <taxon>Pseudomonadati</taxon>
        <taxon>Pseudomonadota</taxon>
        <taxon>Gammaproteobacteria</taxon>
        <taxon>Pseudomonadales</taxon>
        <taxon>Pseudomonadaceae</taxon>
        <taxon>Pseudomonas</taxon>
    </lineage>
</organism>
<sequence length="504" mass="55571">MPELDVNEVTSLLEQPAQRRLPFAFARRHGVILLERGGELRLGLREGAALTAVQEAQRVVGMRLPMQWLAQADFDQALGAAYQHDSSAAMLMVEGLGNDLDLASLADQIQETEDLLEQEDDAPIIRLINAILGEAIAENASDIHIETFEKRLVIRFRVDGILREVVQPKRELAALLVSRIKVMAKLDIAEKRIPQDGRISLRVGGREVDIRVSTLPSANGERVVLRLLDKQAGRLTLRHLGMNEQDRDHLEQAVKKPHGIILVTGPTGSGKTTTLYAALTTLNDRTRNILTVEDPIEYHLEGIGQTQVNTKVDMTFARGLRAILRQDPDVVMVGEIRDQETADMAVQASLTGHLVLSTLHTNSAIGAVTRLVDMGVEPFLISSSLLGVLAQRLVRVLCNDCKRAYVADAAECALLGVSPAEAPTLYHAEGCEQCRGLGYRGRTGIYELVLFDDALRTMVHTRASEQDMLRHARVLGPSIRDDGLCKVREGVTTIEEVLRVTREE</sequence>
<dbReference type="NCBIfam" id="TIGR02533">
    <property type="entry name" value="type_II_gspE"/>
    <property type="match status" value="1"/>
</dbReference>
<dbReference type="Proteomes" id="UP000282800">
    <property type="component" value="Unassembled WGS sequence"/>
</dbReference>
<dbReference type="GO" id="GO:0046872">
    <property type="term" value="F:metal ion binding"/>
    <property type="evidence" value="ECO:0007669"/>
    <property type="project" value="UniProtKB-KW"/>
</dbReference>
<dbReference type="Gene3D" id="3.30.450.90">
    <property type="match status" value="1"/>
</dbReference>
<evidence type="ECO:0000256" key="2">
    <source>
        <dbReference type="ARBA" id="ARBA00003288"/>
    </source>
</evidence>
<dbReference type="InterPro" id="IPR054757">
    <property type="entry name" value="GSPE_N1E"/>
</dbReference>
<dbReference type="GO" id="GO:0015628">
    <property type="term" value="P:protein secretion by the type II secretion system"/>
    <property type="evidence" value="ECO:0007669"/>
    <property type="project" value="UniProtKB-UniRule"/>
</dbReference>
<comment type="similarity">
    <text evidence="4 16">Belongs to the GSP E family.</text>
</comment>
<dbReference type="GO" id="GO:0015627">
    <property type="term" value="C:type II protein secretion system complex"/>
    <property type="evidence" value="ECO:0007669"/>
    <property type="project" value="UniProtKB-UniRule"/>
</dbReference>
<dbReference type="InterPro" id="IPR013369">
    <property type="entry name" value="T2SS_GspE"/>
</dbReference>
<evidence type="ECO:0000256" key="7">
    <source>
        <dbReference type="ARBA" id="ARBA00022519"/>
    </source>
</evidence>
<comment type="caution">
    <text evidence="18">The sequence shown here is derived from an EMBL/GenBank/DDBJ whole genome shotgun (WGS) entry which is preliminary data.</text>
</comment>
<dbReference type="GO" id="GO:0005524">
    <property type="term" value="F:ATP binding"/>
    <property type="evidence" value="ECO:0007669"/>
    <property type="project" value="UniProtKB-UniRule"/>
</dbReference>
<comment type="catalytic activity">
    <reaction evidence="15">
        <text>ATP + H2O + cellular proteinSide 1 = ADP + phosphate + cellular proteinSide 2.</text>
        <dbReference type="EC" id="7.4.2.8"/>
    </reaction>
</comment>
<evidence type="ECO:0000256" key="8">
    <source>
        <dbReference type="ARBA" id="ARBA00022723"/>
    </source>
</evidence>
<comment type="cofactor">
    <cofactor evidence="1">
        <name>Zn(2+)</name>
        <dbReference type="ChEBI" id="CHEBI:29105"/>
    </cofactor>
</comment>
<keyword evidence="8" id="KW-0479">Metal-binding</keyword>
<dbReference type="Pfam" id="PF00437">
    <property type="entry name" value="T2SSE"/>
    <property type="match status" value="1"/>
</dbReference>
<dbReference type="Gene3D" id="3.40.50.300">
    <property type="entry name" value="P-loop containing nucleotide triphosphate hydrolases"/>
    <property type="match status" value="1"/>
</dbReference>
<dbReference type="GO" id="GO:0008564">
    <property type="term" value="F:protein-exporting ATPase activity"/>
    <property type="evidence" value="ECO:0007669"/>
    <property type="project" value="UniProtKB-EC"/>
</dbReference>
<evidence type="ECO:0000256" key="5">
    <source>
        <dbReference type="ARBA" id="ARBA00022448"/>
    </source>
</evidence>
<dbReference type="AlphaFoldDB" id="A0A482UI88"/>
<keyword evidence="13" id="KW-1278">Translocase</keyword>
<dbReference type="PANTHER" id="PTHR30258">
    <property type="entry name" value="TYPE II SECRETION SYSTEM PROTEIN GSPE-RELATED"/>
    <property type="match status" value="1"/>
</dbReference>
<evidence type="ECO:0000256" key="1">
    <source>
        <dbReference type="ARBA" id="ARBA00001947"/>
    </source>
</evidence>
<dbReference type="FunFam" id="3.40.50.300:FF:000398">
    <property type="entry name" value="Type IV pilus assembly ATPase PilB"/>
    <property type="match status" value="1"/>
</dbReference>
<dbReference type="GO" id="GO:0016887">
    <property type="term" value="F:ATP hydrolysis activity"/>
    <property type="evidence" value="ECO:0007669"/>
    <property type="project" value="TreeGrafter"/>
</dbReference>
<evidence type="ECO:0000256" key="10">
    <source>
        <dbReference type="ARBA" id="ARBA00022833"/>
    </source>
</evidence>
<gene>
    <name evidence="18" type="primary">gspE</name>
    <name evidence="18" type="ORF">EJA06_009435</name>
</gene>
<dbReference type="CDD" id="cd01129">
    <property type="entry name" value="PulE-GspE-like"/>
    <property type="match status" value="1"/>
</dbReference>
<evidence type="ECO:0000256" key="6">
    <source>
        <dbReference type="ARBA" id="ARBA00022475"/>
    </source>
</evidence>
<dbReference type="PANTHER" id="PTHR30258:SF27">
    <property type="entry name" value="BACTERIOPHAGE ADSORPTION PROTEIN B-RELATED"/>
    <property type="match status" value="1"/>
</dbReference>
<keyword evidence="5 16" id="KW-0813">Transport</keyword>
<feature type="domain" description="Bacterial type II secretion system protein E" evidence="17">
    <location>
        <begin position="324"/>
        <end position="338"/>
    </location>
</feature>
<dbReference type="PROSITE" id="PS00662">
    <property type="entry name" value="T2SP_E"/>
    <property type="match status" value="1"/>
</dbReference>
<keyword evidence="7" id="KW-0997">Cell inner membrane</keyword>
<dbReference type="EMBL" id="RWYU02000003">
    <property type="protein sequence ID" value="RYJ63070.1"/>
    <property type="molecule type" value="Genomic_DNA"/>
</dbReference>
<dbReference type="Pfam" id="PF22341">
    <property type="entry name" value="GSPE_N1E"/>
    <property type="match status" value="1"/>
</dbReference>
<keyword evidence="10" id="KW-0862">Zinc</keyword>
<dbReference type="InterPro" id="IPR001482">
    <property type="entry name" value="T2SS/T4SS_dom"/>
</dbReference>
<keyword evidence="6" id="KW-1003">Cell membrane</keyword>
<evidence type="ECO:0000256" key="11">
    <source>
        <dbReference type="ARBA" id="ARBA00022840"/>
    </source>
</evidence>
<dbReference type="GO" id="GO:0005886">
    <property type="term" value="C:plasma membrane"/>
    <property type="evidence" value="ECO:0007669"/>
    <property type="project" value="UniProtKB-SubCell"/>
</dbReference>
<evidence type="ECO:0000256" key="15">
    <source>
        <dbReference type="ARBA" id="ARBA00034006"/>
    </source>
</evidence>
<evidence type="ECO:0000259" key="17">
    <source>
        <dbReference type="PROSITE" id="PS00662"/>
    </source>
</evidence>
<dbReference type="SMART" id="SM00382">
    <property type="entry name" value="AAA"/>
    <property type="match status" value="1"/>
</dbReference>
<protein>
    <recommendedName>
        <fullName evidence="16">Type II secretion system protein E</fullName>
        <shortName evidence="16">T2SS protein E</shortName>
    </recommendedName>
    <alternativeName>
        <fullName evidence="16">Type II traffic warden ATPase</fullName>
    </alternativeName>
</protein>
<evidence type="ECO:0000256" key="3">
    <source>
        <dbReference type="ARBA" id="ARBA00004533"/>
    </source>
</evidence>
<comment type="subcellular location">
    <subcellularLocation>
        <location evidence="3 16">Cell inner membrane</location>
    </subcellularLocation>
</comment>
<dbReference type="InterPro" id="IPR003593">
    <property type="entry name" value="AAA+_ATPase"/>
</dbReference>
<evidence type="ECO:0000256" key="14">
    <source>
        <dbReference type="ARBA" id="ARBA00023136"/>
    </source>
</evidence>
<keyword evidence="12 16" id="KW-0653">Protein transport</keyword>
<dbReference type="Gene3D" id="3.30.300.160">
    <property type="entry name" value="Type II secretion system, protein E, N-terminal domain"/>
    <property type="match status" value="1"/>
</dbReference>
<evidence type="ECO:0000313" key="19">
    <source>
        <dbReference type="Proteomes" id="UP000282800"/>
    </source>
</evidence>
<dbReference type="SUPFAM" id="SSF160246">
    <property type="entry name" value="EspE N-terminal domain-like"/>
    <property type="match status" value="1"/>
</dbReference>
<comment type="function">
    <text evidence="2 16">ATPase component of the type II secretion system required for the energy-dependent secretion of extracellular factors such as proteases and toxins from the periplasm. Acts as a molecular motor to provide the energy that is required for assembly of the pseudopilus and the extrusion of substrates generated in the cytoplasm.</text>
</comment>